<protein>
    <submittedName>
        <fullName evidence="1">Uncharacterized protein</fullName>
    </submittedName>
</protein>
<feature type="non-terminal residue" evidence="1">
    <location>
        <position position="1"/>
    </location>
</feature>
<gene>
    <name evidence="1" type="ORF">HPB47_013671</name>
</gene>
<evidence type="ECO:0000313" key="1">
    <source>
        <dbReference type="EMBL" id="KAG0444548.1"/>
    </source>
</evidence>
<proteinExistence type="predicted"/>
<name>A0AC60R0H6_IXOPE</name>
<dbReference type="EMBL" id="JABSTQ010001874">
    <property type="protein sequence ID" value="KAG0444548.1"/>
    <property type="molecule type" value="Genomic_DNA"/>
</dbReference>
<accession>A0AC60R0H6</accession>
<keyword evidence="2" id="KW-1185">Reference proteome</keyword>
<sequence>GNIADLGVIDGLDMWEALSRDLRSPRREMLINFDSVDGTAALRSGDFKLVVNSYENGSYDQRLPTPGNLPPRVDLDRLTSESLAGKALKTFYANRPGWSLPMAWRGKAKVHCEGRKDNFRTEDTPHLFDMVKDPCELQNLAGNRKLVWCGEFIFRLG</sequence>
<evidence type="ECO:0000313" key="2">
    <source>
        <dbReference type="Proteomes" id="UP000805193"/>
    </source>
</evidence>
<dbReference type="Proteomes" id="UP000805193">
    <property type="component" value="Unassembled WGS sequence"/>
</dbReference>
<comment type="caution">
    <text evidence="1">The sequence shown here is derived from an EMBL/GenBank/DDBJ whole genome shotgun (WGS) entry which is preliminary data.</text>
</comment>
<reference evidence="1 2" key="1">
    <citation type="journal article" date="2020" name="Cell">
        <title>Large-Scale Comparative Analyses of Tick Genomes Elucidate Their Genetic Diversity and Vector Capacities.</title>
        <authorList>
            <consortium name="Tick Genome and Microbiome Consortium (TIGMIC)"/>
            <person name="Jia N."/>
            <person name="Wang J."/>
            <person name="Shi W."/>
            <person name="Du L."/>
            <person name="Sun Y."/>
            <person name="Zhan W."/>
            <person name="Jiang J.F."/>
            <person name="Wang Q."/>
            <person name="Zhang B."/>
            <person name="Ji P."/>
            <person name="Bell-Sakyi L."/>
            <person name="Cui X.M."/>
            <person name="Yuan T.T."/>
            <person name="Jiang B.G."/>
            <person name="Yang W.F."/>
            <person name="Lam T.T."/>
            <person name="Chang Q.C."/>
            <person name="Ding S.J."/>
            <person name="Wang X.J."/>
            <person name="Zhu J.G."/>
            <person name="Ruan X.D."/>
            <person name="Zhao L."/>
            <person name="Wei J.T."/>
            <person name="Ye R.Z."/>
            <person name="Que T.C."/>
            <person name="Du C.H."/>
            <person name="Zhou Y.H."/>
            <person name="Cheng J.X."/>
            <person name="Dai P.F."/>
            <person name="Guo W.B."/>
            <person name="Han X.H."/>
            <person name="Huang E.J."/>
            <person name="Li L.F."/>
            <person name="Wei W."/>
            <person name="Gao Y.C."/>
            <person name="Liu J.Z."/>
            <person name="Shao H.Z."/>
            <person name="Wang X."/>
            <person name="Wang C.C."/>
            <person name="Yang T.C."/>
            <person name="Huo Q.B."/>
            <person name="Li W."/>
            <person name="Chen H.Y."/>
            <person name="Chen S.E."/>
            <person name="Zhou L.G."/>
            <person name="Ni X.B."/>
            <person name="Tian J.H."/>
            <person name="Sheng Y."/>
            <person name="Liu T."/>
            <person name="Pan Y.S."/>
            <person name="Xia L.Y."/>
            <person name="Li J."/>
            <person name="Zhao F."/>
            <person name="Cao W.C."/>
        </authorList>
    </citation>
    <scope>NUCLEOTIDE SEQUENCE [LARGE SCALE GENOMIC DNA]</scope>
    <source>
        <strain evidence="1">Iper-2018</strain>
    </source>
</reference>
<organism evidence="1 2">
    <name type="scientific">Ixodes persulcatus</name>
    <name type="common">Taiga tick</name>
    <dbReference type="NCBI Taxonomy" id="34615"/>
    <lineage>
        <taxon>Eukaryota</taxon>
        <taxon>Metazoa</taxon>
        <taxon>Ecdysozoa</taxon>
        <taxon>Arthropoda</taxon>
        <taxon>Chelicerata</taxon>
        <taxon>Arachnida</taxon>
        <taxon>Acari</taxon>
        <taxon>Parasitiformes</taxon>
        <taxon>Ixodida</taxon>
        <taxon>Ixodoidea</taxon>
        <taxon>Ixodidae</taxon>
        <taxon>Ixodinae</taxon>
        <taxon>Ixodes</taxon>
    </lineage>
</organism>